<sequence>MTAPGTVRRLAGGRVEIRFERRFAHRPAKVWRALTDPAELRGWRFPAVVELDLTPGATVWFHPTPDQLERFGVPPDPVAGRVVAADPPRLLEYTWGTETLRWELTPDGDGCLLVFRNTIDDAGAGPAVAGGWHAGLELLDAVLDDRAVHWDTWQRAADLQKQYEESS</sequence>
<dbReference type="EMBL" id="LT629791">
    <property type="protein sequence ID" value="SDU72355.1"/>
    <property type="molecule type" value="Genomic_DNA"/>
</dbReference>
<dbReference type="STRING" id="419479.SAMN04488563_4332"/>
<dbReference type="RefSeq" id="WP_046772287.1">
    <property type="nucleotide sequence ID" value="NZ_LBMC01000059.1"/>
</dbReference>
<evidence type="ECO:0000313" key="4">
    <source>
        <dbReference type="Proteomes" id="UP000182977"/>
    </source>
</evidence>
<dbReference type="OrthoDB" id="9803476at2"/>
<dbReference type="Proteomes" id="UP000182977">
    <property type="component" value="Chromosome I"/>
</dbReference>
<accession>A0A1H2KUY3</accession>
<name>A0A1H2KUY3_9ACTN</name>
<dbReference type="AlphaFoldDB" id="A0A1H2KUY3"/>
<protein>
    <submittedName>
        <fullName evidence="3">Uncharacterized conserved protein YndB, AHSA1/START domain</fullName>
    </submittedName>
</protein>
<keyword evidence="4" id="KW-1185">Reference proteome</keyword>
<dbReference type="Gene3D" id="3.30.530.20">
    <property type="match status" value="1"/>
</dbReference>
<dbReference type="InterPro" id="IPR023393">
    <property type="entry name" value="START-like_dom_sf"/>
</dbReference>
<comment type="similarity">
    <text evidence="1">Belongs to the AHA1 family.</text>
</comment>
<evidence type="ECO:0000256" key="1">
    <source>
        <dbReference type="ARBA" id="ARBA00006817"/>
    </source>
</evidence>
<dbReference type="SUPFAM" id="SSF55961">
    <property type="entry name" value="Bet v1-like"/>
    <property type="match status" value="1"/>
</dbReference>
<gene>
    <name evidence="3" type="ORF">SAMN04488563_4332</name>
</gene>
<dbReference type="Pfam" id="PF08327">
    <property type="entry name" value="AHSA1"/>
    <property type="match status" value="1"/>
</dbReference>
<evidence type="ECO:0000313" key="3">
    <source>
        <dbReference type="EMBL" id="SDU72355.1"/>
    </source>
</evidence>
<reference evidence="4" key="1">
    <citation type="submission" date="2016-10" db="EMBL/GenBank/DDBJ databases">
        <authorList>
            <person name="Varghese N."/>
            <person name="Submissions S."/>
        </authorList>
    </citation>
    <scope>NUCLEOTIDE SEQUENCE [LARGE SCALE GENOMIC DNA]</scope>
    <source>
        <strain evidence="4">DSM 45079</strain>
    </source>
</reference>
<dbReference type="InterPro" id="IPR013538">
    <property type="entry name" value="ASHA1/2-like_C"/>
</dbReference>
<feature type="domain" description="Activator of Hsp90 ATPase homologue 1/2-like C-terminal" evidence="2">
    <location>
        <begin position="26"/>
        <end position="143"/>
    </location>
</feature>
<proteinExistence type="inferred from homology"/>
<evidence type="ECO:0000259" key="2">
    <source>
        <dbReference type="Pfam" id="PF08327"/>
    </source>
</evidence>
<organism evidence="3 4">
    <name type="scientific">Jiangella alkaliphila</name>
    <dbReference type="NCBI Taxonomy" id="419479"/>
    <lineage>
        <taxon>Bacteria</taxon>
        <taxon>Bacillati</taxon>
        <taxon>Actinomycetota</taxon>
        <taxon>Actinomycetes</taxon>
        <taxon>Jiangellales</taxon>
        <taxon>Jiangellaceae</taxon>
        <taxon>Jiangella</taxon>
    </lineage>
</organism>